<feature type="compositionally biased region" description="Basic and acidic residues" evidence="1">
    <location>
        <begin position="74"/>
        <end position="86"/>
    </location>
</feature>
<evidence type="ECO:0000313" key="3">
    <source>
        <dbReference type="Proteomes" id="UP001305647"/>
    </source>
</evidence>
<dbReference type="EMBL" id="MU863624">
    <property type="protein sequence ID" value="KAK4106074.1"/>
    <property type="molecule type" value="Genomic_DNA"/>
</dbReference>
<organism evidence="2 3">
    <name type="scientific">Parathielavia hyrcaniae</name>
    <dbReference type="NCBI Taxonomy" id="113614"/>
    <lineage>
        <taxon>Eukaryota</taxon>
        <taxon>Fungi</taxon>
        <taxon>Dikarya</taxon>
        <taxon>Ascomycota</taxon>
        <taxon>Pezizomycotina</taxon>
        <taxon>Sordariomycetes</taxon>
        <taxon>Sordariomycetidae</taxon>
        <taxon>Sordariales</taxon>
        <taxon>Chaetomiaceae</taxon>
        <taxon>Parathielavia</taxon>
    </lineage>
</organism>
<reference evidence="2" key="1">
    <citation type="journal article" date="2023" name="Mol. Phylogenet. Evol.">
        <title>Genome-scale phylogeny and comparative genomics of the fungal order Sordariales.</title>
        <authorList>
            <person name="Hensen N."/>
            <person name="Bonometti L."/>
            <person name="Westerberg I."/>
            <person name="Brannstrom I.O."/>
            <person name="Guillou S."/>
            <person name="Cros-Aarteil S."/>
            <person name="Calhoun S."/>
            <person name="Haridas S."/>
            <person name="Kuo A."/>
            <person name="Mondo S."/>
            <person name="Pangilinan J."/>
            <person name="Riley R."/>
            <person name="LaButti K."/>
            <person name="Andreopoulos B."/>
            <person name="Lipzen A."/>
            <person name="Chen C."/>
            <person name="Yan M."/>
            <person name="Daum C."/>
            <person name="Ng V."/>
            <person name="Clum A."/>
            <person name="Steindorff A."/>
            <person name="Ohm R.A."/>
            <person name="Martin F."/>
            <person name="Silar P."/>
            <person name="Natvig D.O."/>
            <person name="Lalanne C."/>
            <person name="Gautier V."/>
            <person name="Ament-Velasquez S.L."/>
            <person name="Kruys A."/>
            <person name="Hutchinson M.I."/>
            <person name="Powell A.J."/>
            <person name="Barry K."/>
            <person name="Miller A.N."/>
            <person name="Grigoriev I.V."/>
            <person name="Debuchy R."/>
            <person name="Gladieux P."/>
            <person name="Hiltunen Thoren M."/>
            <person name="Johannesson H."/>
        </authorList>
    </citation>
    <scope>NUCLEOTIDE SEQUENCE</scope>
    <source>
        <strain evidence="2">CBS 757.83</strain>
    </source>
</reference>
<gene>
    <name evidence="2" type="ORF">N658DRAFT_6135</name>
</gene>
<comment type="caution">
    <text evidence="2">The sequence shown here is derived from an EMBL/GenBank/DDBJ whole genome shotgun (WGS) entry which is preliminary data.</text>
</comment>
<keyword evidence="3" id="KW-1185">Reference proteome</keyword>
<proteinExistence type="predicted"/>
<reference evidence="2" key="2">
    <citation type="submission" date="2023-05" db="EMBL/GenBank/DDBJ databases">
        <authorList>
            <consortium name="Lawrence Berkeley National Laboratory"/>
            <person name="Steindorff A."/>
            <person name="Hensen N."/>
            <person name="Bonometti L."/>
            <person name="Westerberg I."/>
            <person name="Brannstrom I.O."/>
            <person name="Guillou S."/>
            <person name="Cros-Aarteil S."/>
            <person name="Calhoun S."/>
            <person name="Haridas S."/>
            <person name="Kuo A."/>
            <person name="Mondo S."/>
            <person name="Pangilinan J."/>
            <person name="Riley R."/>
            <person name="Labutti K."/>
            <person name="Andreopoulos B."/>
            <person name="Lipzen A."/>
            <person name="Chen C."/>
            <person name="Yanf M."/>
            <person name="Daum C."/>
            <person name="Ng V."/>
            <person name="Clum A."/>
            <person name="Ohm R."/>
            <person name="Martin F."/>
            <person name="Silar P."/>
            <person name="Natvig D."/>
            <person name="Lalanne C."/>
            <person name="Gautier V."/>
            <person name="Ament-Velasquez S.L."/>
            <person name="Kruys A."/>
            <person name="Hutchinson M.I."/>
            <person name="Powell A.J."/>
            <person name="Barry K."/>
            <person name="Miller A.N."/>
            <person name="Grigoriev I.V."/>
            <person name="Debuchy R."/>
            <person name="Gladieux P."/>
            <person name="Thoren M.H."/>
            <person name="Johannesson H."/>
        </authorList>
    </citation>
    <scope>NUCLEOTIDE SEQUENCE</scope>
    <source>
        <strain evidence="2">CBS 757.83</strain>
    </source>
</reference>
<feature type="region of interest" description="Disordered" evidence="1">
    <location>
        <begin position="48"/>
        <end position="113"/>
    </location>
</feature>
<dbReference type="AlphaFoldDB" id="A0AAN6Q9I7"/>
<accession>A0AAN6Q9I7</accession>
<dbReference type="Proteomes" id="UP001305647">
    <property type="component" value="Unassembled WGS sequence"/>
</dbReference>
<protein>
    <submittedName>
        <fullName evidence="2">Uncharacterized protein</fullName>
    </submittedName>
</protein>
<evidence type="ECO:0000313" key="2">
    <source>
        <dbReference type="EMBL" id="KAK4106074.1"/>
    </source>
</evidence>
<feature type="region of interest" description="Disordered" evidence="1">
    <location>
        <begin position="1"/>
        <end position="20"/>
    </location>
</feature>
<name>A0AAN6Q9I7_9PEZI</name>
<evidence type="ECO:0000256" key="1">
    <source>
        <dbReference type="SAM" id="MobiDB-lite"/>
    </source>
</evidence>
<sequence length="155" mass="16895">MTRTSSTVEREEIGQAKGVFTRPMTKHCHAVPSTSACTSVVRGLKARQGALRTNRNHGLERKPQSPDPIGRATMTDERLGSEDRRQTRTGATLGGDMSDQPETRAARWSTETPSCPPAIRPLFPCQSGLCHLALALPRRPRRCVHVVVASEPAMG</sequence>